<reference evidence="1 2" key="1">
    <citation type="submission" date="2014-10" db="EMBL/GenBank/DDBJ databases">
        <title>The Complete Genome Sequence for the Shellfish Pathogen Vibrio coralliilyticus RE98 Isolated from a Shellfish Hatchery.</title>
        <authorList>
            <person name="Richards G.P."/>
            <person name="Bono J.L."/>
            <person name="Watson M.A."/>
            <person name="Needleman D.S."/>
        </authorList>
    </citation>
    <scope>NUCLEOTIDE SEQUENCE [LARGE SCALE GENOMIC DNA]</scope>
    <source>
        <strain evidence="1 2">RE98</strain>
        <plasmid evidence="1 2">p319</plasmid>
    </source>
</reference>
<proteinExistence type="predicted"/>
<dbReference type="Proteomes" id="UP000030081">
    <property type="component" value="Plasmid p319"/>
</dbReference>
<dbReference type="RefSeq" id="WP_006958684.1">
    <property type="nucleotide sequence ID" value="NZ_CP009266.1"/>
</dbReference>
<geneLocation type="plasmid" evidence="1 2">
    <name>p319</name>
</geneLocation>
<accession>A0AAE5LFE7</accession>
<dbReference type="GeneID" id="93945086"/>
<gene>
    <name evidence="1" type="ORF">IX92_28090</name>
</gene>
<dbReference type="KEGG" id="vct:JV59_25055"/>
<organism evidence="1 2">
    <name type="scientific">Vibrio coralliilyticus</name>
    <dbReference type="NCBI Taxonomy" id="190893"/>
    <lineage>
        <taxon>Bacteria</taxon>
        <taxon>Pseudomonadati</taxon>
        <taxon>Pseudomonadota</taxon>
        <taxon>Gammaproteobacteria</taxon>
        <taxon>Vibrionales</taxon>
        <taxon>Vibrionaceae</taxon>
        <taxon>Vibrio</taxon>
    </lineage>
</organism>
<dbReference type="AlphaFoldDB" id="A0AAE5LFE7"/>
<protein>
    <submittedName>
        <fullName evidence="1">Uncharacterized protein</fullName>
    </submittedName>
</protein>
<sequence length="97" mass="10614">MHAPFELTVSATALLVWLLHRAGYLSTHIAAGLMGMALMVSLAGVAIVTVPWPDALTPDVRALWSQHGLALWDLKLMPSVVMWLVFVLLQVLVARRS</sequence>
<name>A0AAE5LFE7_9VIBR</name>
<keyword evidence="1" id="KW-0614">Plasmid</keyword>
<keyword evidence="2" id="KW-1185">Reference proteome</keyword>
<evidence type="ECO:0000313" key="2">
    <source>
        <dbReference type="Proteomes" id="UP000030081"/>
    </source>
</evidence>
<evidence type="ECO:0000313" key="1">
    <source>
        <dbReference type="EMBL" id="AIW22900.1"/>
    </source>
</evidence>
<dbReference type="KEGG" id="vcy:IX92_28090"/>
<dbReference type="EMBL" id="CP009620">
    <property type="protein sequence ID" value="AIW22900.1"/>
    <property type="molecule type" value="Genomic_DNA"/>
</dbReference>